<dbReference type="GO" id="GO:0042597">
    <property type="term" value="C:periplasmic space"/>
    <property type="evidence" value="ECO:0007669"/>
    <property type="project" value="UniProtKB-SubCell"/>
</dbReference>
<dbReference type="Gene3D" id="3.40.190.10">
    <property type="entry name" value="Periplasmic binding protein-like II"/>
    <property type="match status" value="2"/>
</dbReference>
<proteinExistence type="inferred from homology"/>
<dbReference type="GO" id="GO:0055052">
    <property type="term" value="C:ATP-binding cassette (ABC) transporter complex, substrate-binding subunit-containing"/>
    <property type="evidence" value="ECO:0007669"/>
    <property type="project" value="TreeGrafter"/>
</dbReference>
<evidence type="ECO:0000256" key="5">
    <source>
        <dbReference type="RuleBase" id="RU365005"/>
    </source>
</evidence>
<dbReference type="RefSeq" id="WP_011978972.1">
    <property type="nucleotide sequence ID" value="NC_009655.1"/>
</dbReference>
<dbReference type="EMBL" id="CP000746">
    <property type="protein sequence ID" value="ABR73697.1"/>
    <property type="molecule type" value="Genomic_DNA"/>
</dbReference>
<dbReference type="SUPFAM" id="SSF53850">
    <property type="entry name" value="Periplasmic binding protein-like II"/>
    <property type="match status" value="1"/>
</dbReference>
<dbReference type="eggNOG" id="COG2182">
    <property type="taxonomic scope" value="Bacteria"/>
</dbReference>
<accession>A6VL50</accession>
<dbReference type="OrthoDB" id="9805950at2"/>
<organism evidence="6 7">
    <name type="scientific">Actinobacillus succinogenes (strain ATCC 55618 / DSM 22257 / CCUG 43843 / 130Z)</name>
    <dbReference type="NCBI Taxonomy" id="339671"/>
    <lineage>
        <taxon>Bacteria</taxon>
        <taxon>Pseudomonadati</taxon>
        <taxon>Pseudomonadota</taxon>
        <taxon>Gammaproteobacteria</taxon>
        <taxon>Pasteurellales</taxon>
        <taxon>Pasteurellaceae</taxon>
        <taxon>Actinobacillus</taxon>
    </lineage>
</organism>
<evidence type="ECO:0000256" key="2">
    <source>
        <dbReference type="ARBA" id="ARBA00022448"/>
    </source>
</evidence>
<dbReference type="PANTHER" id="PTHR30061:SF50">
    <property type="entry name" value="MALTOSE_MALTODEXTRIN-BINDING PERIPLASMIC PROTEIN"/>
    <property type="match status" value="1"/>
</dbReference>
<keyword evidence="5" id="KW-0574">Periplasm</keyword>
<dbReference type="PRINTS" id="PR00181">
    <property type="entry name" value="MALTOSEBP"/>
</dbReference>
<dbReference type="InterPro" id="IPR006059">
    <property type="entry name" value="SBP"/>
</dbReference>
<dbReference type="GO" id="GO:0015768">
    <property type="term" value="P:maltose transport"/>
    <property type="evidence" value="ECO:0007669"/>
    <property type="project" value="TreeGrafter"/>
</dbReference>
<keyword evidence="7" id="KW-1185">Reference proteome</keyword>
<dbReference type="STRING" id="339671.Asuc_0319"/>
<keyword evidence="4 5" id="KW-0732">Signal</keyword>
<dbReference type="HOGENOM" id="CLU_031285_17_0_6"/>
<protein>
    <recommendedName>
        <fullName evidence="5">Maltodextrin-binding protein</fullName>
    </recommendedName>
</protein>
<dbReference type="InterPro" id="IPR006060">
    <property type="entry name" value="Maltose/Cyclodextrin-bd"/>
</dbReference>
<feature type="chain" id="PRO_5002704093" description="Maltodextrin-binding protein" evidence="5">
    <location>
        <begin position="29"/>
        <end position="401"/>
    </location>
</feature>
<dbReference type="Proteomes" id="UP000001114">
    <property type="component" value="Chromosome"/>
</dbReference>
<dbReference type="KEGG" id="asu:Asuc_0319"/>
<dbReference type="NCBIfam" id="NF007011">
    <property type="entry name" value="PRK09474.1"/>
    <property type="match status" value="1"/>
</dbReference>
<comment type="similarity">
    <text evidence="1 5">Belongs to the bacterial solute-binding protein 1 family.</text>
</comment>
<evidence type="ECO:0000256" key="1">
    <source>
        <dbReference type="ARBA" id="ARBA00008520"/>
    </source>
</evidence>
<dbReference type="GO" id="GO:1901982">
    <property type="term" value="F:maltose binding"/>
    <property type="evidence" value="ECO:0007669"/>
    <property type="project" value="TreeGrafter"/>
</dbReference>
<dbReference type="Pfam" id="PF01547">
    <property type="entry name" value="SBP_bac_1"/>
    <property type="match status" value="1"/>
</dbReference>
<comment type="function">
    <text evidence="5">Part of the ABC transporter complex MalEFGK involved in maltose/maltodextrin import. Binds maltose and higher maltodextrins.</text>
</comment>
<evidence type="ECO:0000256" key="3">
    <source>
        <dbReference type="ARBA" id="ARBA00022597"/>
    </source>
</evidence>
<evidence type="ECO:0000313" key="6">
    <source>
        <dbReference type="EMBL" id="ABR73697.1"/>
    </source>
</evidence>
<dbReference type="PANTHER" id="PTHR30061">
    <property type="entry name" value="MALTOSE-BINDING PERIPLASMIC PROTEIN"/>
    <property type="match status" value="1"/>
</dbReference>
<evidence type="ECO:0000313" key="7">
    <source>
        <dbReference type="Proteomes" id="UP000001114"/>
    </source>
</evidence>
<dbReference type="GO" id="GO:0042956">
    <property type="term" value="P:maltodextrin transmembrane transport"/>
    <property type="evidence" value="ECO:0007669"/>
    <property type="project" value="TreeGrafter"/>
</dbReference>
<dbReference type="GO" id="GO:0015144">
    <property type="term" value="F:carbohydrate transmembrane transporter activity"/>
    <property type="evidence" value="ECO:0007669"/>
    <property type="project" value="InterPro"/>
</dbReference>
<gene>
    <name evidence="6" type="ordered locus">Asuc_0319</name>
</gene>
<dbReference type="AlphaFoldDB" id="A6VL50"/>
<comment type="subcellular location">
    <subcellularLocation>
        <location evidence="5">Periplasm</location>
    </subcellularLocation>
</comment>
<reference evidence="7" key="1">
    <citation type="journal article" date="2010" name="BMC Genomics">
        <title>A genomic perspective on the potential of Actinobacillus succinogenes for industrial succinate production.</title>
        <authorList>
            <person name="McKinlay J.B."/>
            <person name="Laivenieks M."/>
            <person name="Schindler B.D."/>
            <person name="McKinlay A.A."/>
            <person name="Siddaramappa S."/>
            <person name="Challacombe J.F."/>
            <person name="Lowry S.R."/>
            <person name="Clum A."/>
            <person name="Lapidus A.L."/>
            <person name="Burkhart K.B."/>
            <person name="Harkins V."/>
            <person name="Vieille C."/>
        </authorList>
    </citation>
    <scope>NUCLEOTIDE SEQUENCE [LARGE SCALE GENOMIC DNA]</scope>
    <source>
        <strain evidence="7">ATCC 55618 / DSM 22257 / CCUG 43843 / 130Z</strain>
    </source>
</reference>
<name>A6VL50_ACTSZ</name>
<keyword evidence="2 5" id="KW-0813">Transport</keyword>
<keyword evidence="3 5" id="KW-0762">Sugar transport</keyword>
<feature type="signal peptide" evidence="5">
    <location>
        <begin position="1"/>
        <end position="28"/>
    </location>
</feature>
<evidence type="ECO:0000256" key="4">
    <source>
        <dbReference type="ARBA" id="ARBA00022729"/>
    </source>
</evidence>
<sequence>MKLNSKSKTLFYTLLSGSIIFFSFSAWAKFEEGKLVVWGGGKGHPVIAQIGEQFEKDTGIAVKVENPGKLEEDYAQLASNGAGPDIIIYAHDRFGGYAKAGLLAELTPSKEFKDKFSGFAWDAETYEGKIIGYPMAIEALSLIYNKALVQTPPKTWEELKVLDDELRKKGKNAIVWNISEPYFTWPVLAADGGYAFKINQGKYDISDIGVNNPGAKKALQFVVDFVNSDHIRADTDYAIAEAGFIRGDTAMIINGPWAWVNLDKAEMNYGVTALPTFNGKPSKPFVGIISIGINASSPNKDLAKEFIENYLLTDESLEIINKTNTLGAVPLLSLQAKLASDPRVAATMENAKNGEIMPNIPQMTSFWYSMKSAINNAITGRETASQALDNAEQRIRSGINK</sequence>